<keyword evidence="13" id="KW-0732">Signal</keyword>
<dbReference type="Pfam" id="PF00593">
    <property type="entry name" value="TonB_dep_Rec_b-barrel"/>
    <property type="match status" value="1"/>
</dbReference>
<feature type="chain" id="PRO_5046440140" evidence="13">
    <location>
        <begin position="41"/>
        <end position="777"/>
    </location>
</feature>
<accession>A0ABW3PFN3</accession>
<protein>
    <submittedName>
        <fullName evidence="16">TonB-dependent receptor domain-containing protein</fullName>
    </submittedName>
</protein>
<evidence type="ECO:0000256" key="12">
    <source>
        <dbReference type="SAM" id="MobiDB-lite"/>
    </source>
</evidence>
<evidence type="ECO:0000313" key="17">
    <source>
        <dbReference type="Proteomes" id="UP001597206"/>
    </source>
</evidence>
<dbReference type="Gene3D" id="2.40.170.20">
    <property type="entry name" value="TonB-dependent receptor, beta-barrel domain"/>
    <property type="match status" value="1"/>
</dbReference>
<dbReference type="PANTHER" id="PTHR30069:SF41">
    <property type="entry name" value="HEME_HEMOPEXIN UTILIZATION PROTEIN C"/>
    <property type="match status" value="1"/>
</dbReference>
<organism evidence="16 17">
    <name type="scientific">Methylophilus flavus</name>
    <dbReference type="NCBI Taxonomy" id="640084"/>
    <lineage>
        <taxon>Bacteria</taxon>
        <taxon>Pseudomonadati</taxon>
        <taxon>Pseudomonadota</taxon>
        <taxon>Betaproteobacteria</taxon>
        <taxon>Nitrosomonadales</taxon>
        <taxon>Methylophilaceae</taxon>
        <taxon>Methylophilus</taxon>
    </lineage>
</organism>
<dbReference type="SUPFAM" id="SSF56935">
    <property type="entry name" value="Porins"/>
    <property type="match status" value="1"/>
</dbReference>
<evidence type="ECO:0000256" key="7">
    <source>
        <dbReference type="ARBA" id="ARBA00023136"/>
    </source>
</evidence>
<keyword evidence="3 10" id="KW-0813">Transport</keyword>
<dbReference type="EMBL" id="JBHTLN010000002">
    <property type="protein sequence ID" value="MFD1123208.1"/>
    <property type="molecule type" value="Genomic_DNA"/>
</dbReference>
<dbReference type="Gene3D" id="2.170.130.10">
    <property type="entry name" value="TonB-dependent receptor, plug domain"/>
    <property type="match status" value="1"/>
</dbReference>
<evidence type="ECO:0000259" key="14">
    <source>
        <dbReference type="Pfam" id="PF00593"/>
    </source>
</evidence>
<sequence length="777" mass="86412">MLASLEYYWQFTKTKNIPTMWLCGLVVLATLLITSPHVSAAEDAAQDESENKAVNTLSPAVPQQTETDKLETLPEVSVKDKRVIENSGINRTLPITTITSDQLQRSQPSNIFDAVRSAPGVSINGGPRPSGMSFNIRGYEDNEDVLVKVDGVPKGFEKYRMGGTFIEPELLKSIEIQRGPQIASGSGSLGGTVIANTKDAEDFLKPGQKYGAKVKFGYGNNSDEYSRSYLLYARPDERVDILYNYSNRTANNITLGDNSKLANSAIQSVSHLLKFSLFPTEDLQLVTSIVKFEDSGLQQYDVNSATPGFFGKTIRSVDDFTWSETVKYNPDHPWVNLKAIVGAGHSDVEDFFPPGFSDVVNRAQPDCNGIIYIPDPSNTGICRGNATDTFNFKTRTVDISNEAIFAEKGFFNVSLLTGYQYNFSHRDVTRVFDNAVISPVGGFNPAVPPGTKTFHAIYIQPKFEIGQVSIIPGYRQDRYKVEADGGTLALLRRFGQESKIEFKKETWSLGLAYDFFDRKNPEKLTLYSNYGQGFRPPLIDEYFTQGPFGFCRSAFMPTQGRPSEICGDYYKPQLSESTEAGVSYQTPHLLGTDVFFTGKLNFFHINTSRLLSSLGEDNGRVTQDGWERRNGVEIESFVQYKSLYARAGYSRITGEQVTGHLDLINTPLFTAPGNTFNLNVGAELSKSVDINLTYRRVSERDIIVGGSGTLLNPYRFGIQDGYELWNAGVRWKSSEQLTFRLIGENLKNEFYNLNGSFGSLGLPAPGRNVKFLVELTY</sequence>
<evidence type="ECO:0000313" key="16">
    <source>
        <dbReference type="EMBL" id="MFD1123208.1"/>
    </source>
</evidence>
<evidence type="ECO:0000256" key="10">
    <source>
        <dbReference type="PROSITE-ProRule" id="PRU01360"/>
    </source>
</evidence>
<dbReference type="Proteomes" id="UP001597206">
    <property type="component" value="Unassembled WGS sequence"/>
</dbReference>
<dbReference type="PANTHER" id="PTHR30069">
    <property type="entry name" value="TONB-DEPENDENT OUTER MEMBRANE RECEPTOR"/>
    <property type="match status" value="1"/>
</dbReference>
<evidence type="ECO:0000256" key="1">
    <source>
        <dbReference type="ARBA" id="ARBA00004571"/>
    </source>
</evidence>
<dbReference type="InterPro" id="IPR037066">
    <property type="entry name" value="Plug_dom_sf"/>
</dbReference>
<keyword evidence="9 10" id="KW-0998">Cell outer membrane</keyword>
<evidence type="ECO:0000256" key="13">
    <source>
        <dbReference type="SAM" id="SignalP"/>
    </source>
</evidence>
<keyword evidence="17" id="KW-1185">Reference proteome</keyword>
<evidence type="ECO:0000256" key="5">
    <source>
        <dbReference type="ARBA" id="ARBA00022692"/>
    </source>
</evidence>
<name>A0ABW3PFN3_9PROT</name>
<keyword evidence="8 16" id="KW-0675">Receptor</keyword>
<evidence type="ECO:0000256" key="6">
    <source>
        <dbReference type="ARBA" id="ARBA00023077"/>
    </source>
</evidence>
<comment type="similarity">
    <text evidence="2 10 11">Belongs to the TonB-dependent receptor family.</text>
</comment>
<comment type="caution">
    <text evidence="16">The sequence shown here is derived from an EMBL/GenBank/DDBJ whole genome shotgun (WGS) entry which is preliminary data.</text>
</comment>
<evidence type="ECO:0000256" key="9">
    <source>
        <dbReference type="ARBA" id="ARBA00023237"/>
    </source>
</evidence>
<proteinExistence type="inferred from homology"/>
<keyword evidence="4 10" id="KW-1134">Transmembrane beta strand</keyword>
<comment type="subcellular location">
    <subcellularLocation>
        <location evidence="1 10">Cell outer membrane</location>
        <topology evidence="1 10">Multi-pass membrane protein</topology>
    </subcellularLocation>
</comment>
<feature type="compositionally biased region" description="Polar residues" evidence="12">
    <location>
        <begin position="52"/>
        <end position="65"/>
    </location>
</feature>
<evidence type="ECO:0000256" key="4">
    <source>
        <dbReference type="ARBA" id="ARBA00022452"/>
    </source>
</evidence>
<reference evidence="17" key="1">
    <citation type="journal article" date="2019" name="Int. J. Syst. Evol. Microbiol.">
        <title>The Global Catalogue of Microorganisms (GCM) 10K type strain sequencing project: providing services to taxonomists for standard genome sequencing and annotation.</title>
        <authorList>
            <consortium name="The Broad Institute Genomics Platform"/>
            <consortium name="The Broad Institute Genome Sequencing Center for Infectious Disease"/>
            <person name="Wu L."/>
            <person name="Ma J."/>
        </authorList>
    </citation>
    <scope>NUCLEOTIDE SEQUENCE [LARGE SCALE GENOMIC DNA]</scope>
    <source>
        <strain evidence="17">CCUG 58411</strain>
    </source>
</reference>
<gene>
    <name evidence="16" type="ORF">ACFQ2T_11875</name>
</gene>
<evidence type="ECO:0000256" key="11">
    <source>
        <dbReference type="RuleBase" id="RU003357"/>
    </source>
</evidence>
<evidence type="ECO:0000256" key="2">
    <source>
        <dbReference type="ARBA" id="ARBA00009810"/>
    </source>
</evidence>
<dbReference type="CDD" id="cd01347">
    <property type="entry name" value="ligand_gated_channel"/>
    <property type="match status" value="1"/>
</dbReference>
<dbReference type="InterPro" id="IPR036942">
    <property type="entry name" value="Beta-barrel_TonB_sf"/>
</dbReference>
<keyword evidence="6 11" id="KW-0798">TonB box</keyword>
<dbReference type="InterPro" id="IPR039426">
    <property type="entry name" value="TonB-dep_rcpt-like"/>
</dbReference>
<keyword evidence="7 10" id="KW-0472">Membrane</keyword>
<feature type="region of interest" description="Disordered" evidence="12">
    <location>
        <begin position="43"/>
        <end position="67"/>
    </location>
</feature>
<evidence type="ECO:0000259" key="15">
    <source>
        <dbReference type="Pfam" id="PF07715"/>
    </source>
</evidence>
<dbReference type="Pfam" id="PF07715">
    <property type="entry name" value="Plug"/>
    <property type="match status" value="1"/>
</dbReference>
<dbReference type="InterPro" id="IPR000531">
    <property type="entry name" value="Beta-barrel_TonB"/>
</dbReference>
<dbReference type="InterPro" id="IPR012910">
    <property type="entry name" value="Plug_dom"/>
</dbReference>
<dbReference type="PROSITE" id="PS52016">
    <property type="entry name" value="TONB_DEPENDENT_REC_3"/>
    <property type="match status" value="1"/>
</dbReference>
<feature type="signal peptide" evidence="13">
    <location>
        <begin position="1"/>
        <end position="40"/>
    </location>
</feature>
<evidence type="ECO:0000256" key="8">
    <source>
        <dbReference type="ARBA" id="ARBA00023170"/>
    </source>
</evidence>
<keyword evidence="5 10" id="KW-0812">Transmembrane</keyword>
<dbReference type="RefSeq" id="WP_379034680.1">
    <property type="nucleotide sequence ID" value="NZ_JBHTLN010000002.1"/>
</dbReference>
<evidence type="ECO:0000256" key="3">
    <source>
        <dbReference type="ARBA" id="ARBA00022448"/>
    </source>
</evidence>
<feature type="domain" description="TonB-dependent receptor plug" evidence="15">
    <location>
        <begin position="93"/>
        <end position="192"/>
    </location>
</feature>
<feature type="domain" description="TonB-dependent receptor-like beta-barrel" evidence="14">
    <location>
        <begin position="302"/>
        <end position="746"/>
    </location>
</feature>